<dbReference type="EMBL" id="FNEK01000072">
    <property type="protein sequence ID" value="SDL19844.1"/>
    <property type="molecule type" value="Genomic_DNA"/>
</dbReference>
<organism evidence="1 2">
    <name type="scientific">Aliiruegeria lutimaris</name>
    <dbReference type="NCBI Taxonomy" id="571298"/>
    <lineage>
        <taxon>Bacteria</taxon>
        <taxon>Pseudomonadati</taxon>
        <taxon>Pseudomonadota</taxon>
        <taxon>Alphaproteobacteria</taxon>
        <taxon>Rhodobacterales</taxon>
        <taxon>Roseobacteraceae</taxon>
        <taxon>Aliiruegeria</taxon>
    </lineage>
</organism>
<keyword evidence="2" id="KW-1185">Reference proteome</keyword>
<reference evidence="1 2" key="1">
    <citation type="submission" date="2016-10" db="EMBL/GenBank/DDBJ databases">
        <authorList>
            <person name="de Groot N.N."/>
        </authorList>
    </citation>
    <scope>NUCLEOTIDE SEQUENCE [LARGE SCALE GENOMIC DNA]</scope>
    <source>
        <strain evidence="1 2">DSM 25294</strain>
    </source>
</reference>
<dbReference type="STRING" id="571298.SAMN04488026_107211"/>
<evidence type="ECO:0000313" key="2">
    <source>
        <dbReference type="Proteomes" id="UP000199382"/>
    </source>
</evidence>
<sequence>MPEDPEFDDAQIVELIHAVAIFGWATPLTHPLGHATVSPKA</sequence>
<name>A0A1G9I4Q4_9RHOB</name>
<dbReference type="RefSeq" id="WP_280138521.1">
    <property type="nucleotide sequence ID" value="NZ_FNEK01000072.1"/>
</dbReference>
<dbReference type="Proteomes" id="UP000199382">
    <property type="component" value="Unassembled WGS sequence"/>
</dbReference>
<dbReference type="AlphaFoldDB" id="A0A1G9I4Q4"/>
<gene>
    <name evidence="1" type="ORF">SAMN04488026_107211</name>
</gene>
<evidence type="ECO:0000313" key="1">
    <source>
        <dbReference type="EMBL" id="SDL19844.1"/>
    </source>
</evidence>
<proteinExistence type="predicted"/>
<accession>A0A1G9I4Q4</accession>
<protein>
    <submittedName>
        <fullName evidence="1">Uncharacterized protein</fullName>
    </submittedName>
</protein>